<evidence type="ECO:0000313" key="4">
    <source>
        <dbReference type="EMBL" id="KAF4356670.1"/>
    </source>
</evidence>
<reference evidence="4 5" key="1">
    <citation type="journal article" date="2020" name="bioRxiv">
        <title>Sequence and annotation of 42 cannabis genomes reveals extensive copy number variation in cannabinoid synthesis and pathogen resistance genes.</title>
        <authorList>
            <person name="Mckernan K.J."/>
            <person name="Helbert Y."/>
            <person name="Kane L.T."/>
            <person name="Ebling H."/>
            <person name="Zhang L."/>
            <person name="Liu B."/>
            <person name="Eaton Z."/>
            <person name="Mclaughlin S."/>
            <person name="Kingan S."/>
            <person name="Baybayan P."/>
            <person name="Concepcion G."/>
            <person name="Jordan M."/>
            <person name="Riva A."/>
            <person name="Barbazuk W."/>
            <person name="Harkins T."/>
        </authorList>
    </citation>
    <scope>NUCLEOTIDE SEQUENCE [LARGE SCALE GENOMIC DNA]</scope>
    <source>
        <strain evidence="5">cv. Jamaican Lion 4</strain>
        <tissue evidence="4">Leaf</tissue>
    </source>
</reference>
<sequence>MSGESDDLTLSISNTILNISNSTPNTLNTNPNIETNYGEWDDILNFIGPSPSEENKKSVDFLVNASIDEDGGKDVDEGDDESGQNSDEENSTEEEIRDEDYEQSIEDYCMTLGQPITWPELIEDSDLLLDGATDEVDVESNINDLEDDGYPVFNPAIDMKNPIFHLRMVFASKKVVKEALREYAIKNGRQIRFVKNDKRRIRVICQESCPFLFYASVMKDKIGYQIKKLIDEHDCQRKRPGRPKKARNREAGEVPASNKVRKFGTIIHCKKCGKPGHNSKTCGKPNSKYD</sequence>
<keyword evidence="5" id="KW-1185">Reference proteome</keyword>
<gene>
    <name evidence="4" type="ORF">G4B88_009647</name>
</gene>
<evidence type="ECO:0000256" key="2">
    <source>
        <dbReference type="SAM" id="MobiDB-lite"/>
    </source>
</evidence>
<dbReference type="GO" id="GO:0008270">
    <property type="term" value="F:zinc ion binding"/>
    <property type="evidence" value="ECO:0007669"/>
    <property type="project" value="UniProtKB-KW"/>
</dbReference>
<keyword evidence="1" id="KW-0863">Zinc-finger</keyword>
<accession>A0A7J6EG62</accession>
<evidence type="ECO:0000313" key="5">
    <source>
        <dbReference type="Proteomes" id="UP000583929"/>
    </source>
</evidence>
<feature type="region of interest" description="Disordered" evidence="2">
    <location>
        <begin position="235"/>
        <end position="255"/>
    </location>
</feature>
<feature type="compositionally biased region" description="Acidic residues" evidence="2">
    <location>
        <begin position="76"/>
        <end position="99"/>
    </location>
</feature>
<dbReference type="PANTHER" id="PTHR31973:SF187">
    <property type="entry name" value="MUTATOR TRANSPOSASE MUDRA PROTEIN"/>
    <property type="match status" value="1"/>
</dbReference>
<feature type="domain" description="CCHC-type" evidence="3">
    <location>
        <begin position="269"/>
        <end position="282"/>
    </location>
</feature>
<organism evidence="4 5">
    <name type="scientific">Cannabis sativa</name>
    <name type="common">Hemp</name>
    <name type="synonym">Marijuana</name>
    <dbReference type="NCBI Taxonomy" id="3483"/>
    <lineage>
        <taxon>Eukaryota</taxon>
        <taxon>Viridiplantae</taxon>
        <taxon>Streptophyta</taxon>
        <taxon>Embryophyta</taxon>
        <taxon>Tracheophyta</taxon>
        <taxon>Spermatophyta</taxon>
        <taxon>Magnoliopsida</taxon>
        <taxon>eudicotyledons</taxon>
        <taxon>Gunneridae</taxon>
        <taxon>Pentapetalae</taxon>
        <taxon>rosids</taxon>
        <taxon>fabids</taxon>
        <taxon>Rosales</taxon>
        <taxon>Cannabaceae</taxon>
        <taxon>Cannabis</taxon>
    </lineage>
</organism>
<protein>
    <recommendedName>
        <fullName evidence="3">CCHC-type domain-containing protein</fullName>
    </recommendedName>
</protein>
<dbReference type="GO" id="GO:0003676">
    <property type="term" value="F:nucleic acid binding"/>
    <property type="evidence" value="ECO:0007669"/>
    <property type="project" value="InterPro"/>
</dbReference>
<dbReference type="InterPro" id="IPR004332">
    <property type="entry name" value="Transposase_MuDR"/>
</dbReference>
<evidence type="ECO:0000256" key="1">
    <source>
        <dbReference type="PROSITE-ProRule" id="PRU00047"/>
    </source>
</evidence>
<dbReference type="Pfam" id="PF03108">
    <property type="entry name" value="DBD_Tnp_Mut"/>
    <property type="match status" value="1"/>
</dbReference>
<name>A0A7J6EG62_CANSA</name>
<evidence type="ECO:0000259" key="3">
    <source>
        <dbReference type="PROSITE" id="PS50158"/>
    </source>
</evidence>
<feature type="compositionally biased region" description="Basic residues" evidence="2">
    <location>
        <begin position="238"/>
        <end position="247"/>
    </location>
</feature>
<dbReference type="PANTHER" id="PTHR31973">
    <property type="entry name" value="POLYPROTEIN, PUTATIVE-RELATED"/>
    <property type="match status" value="1"/>
</dbReference>
<proteinExistence type="predicted"/>
<feature type="region of interest" description="Disordered" evidence="2">
    <location>
        <begin position="68"/>
        <end position="99"/>
    </location>
</feature>
<dbReference type="InterPro" id="IPR001878">
    <property type="entry name" value="Znf_CCHC"/>
</dbReference>
<dbReference type="EMBL" id="JAATIQ010000424">
    <property type="protein sequence ID" value="KAF4356670.1"/>
    <property type="molecule type" value="Genomic_DNA"/>
</dbReference>
<comment type="caution">
    <text evidence="4">The sequence shown here is derived from an EMBL/GenBank/DDBJ whole genome shotgun (WGS) entry which is preliminary data.</text>
</comment>
<dbReference type="PROSITE" id="PS50158">
    <property type="entry name" value="ZF_CCHC"/>
    <property type="match status" value="1"/>
</dbReference>
<dbReference type="AlphaFoldDB" id="A0A7J6EG62"/>
<keyword evidence="1" id="KW-0862">Zinc</keyword>
<keyword evidence="1" id="KW-0479">Metal-binding</keyword>
<dbReference type="Proteomes" id="UP000583929">
    <property type="component" value="Unassembled WGS sequence"/>
</dbReference>